<feature type="region of interest" description="Disordered" evidence="1">
    <location>
        <begin position="211"/>
        <end position="233"/>
    </location>
</feature>
<feature type="compositionally biased region" description="Low complexity" evidence="1">
    <location>
        <begin position="211"/>
        <end position="222"/>
    </location>
</feature>
<dbReference type="EMBL" id="SGJD01007417">
    <property type="protein sequence ID" value="KAB0389438.1"/>
    <property type="molecule type" value="Genomic_DNA"/>
</dbReference>
<dbReference type="SUPFAM" id="SSF53067">
    <property type="entry name" value="Actin-like ATPase domain"/>
    <property type="match status" value="1"/>
</dbReference>
<evidence type="ECO:0000313" key="3">
    <source>
        <dbReference type="Proteomes" id="UP000437017"/>
    </source>
</evidence>
<dbReference type="AlphaFoldDB" id="A0A643BNY8"/>
<reference evidence="2 3" key="1">
    <citation type="journal article" date="2019" name="PLoS ONE">
        <title>Genomic analyses reveal an absence of contemporary introgressive admixture between fin whales and blue whales, despite known hybrids.</title>
        <authorList>
            <person name="Westbury M.V."/>
            <person name="Petersen B."/>
            <person name="Lorenzen E.D."/>
        </authorList>
    </citation>
    <scope>NUCLEOTIDE SEQUENCE [LARGE SCALE GENOMIC DNA]</scope>
    <source>
        <strain evidence="2">FinWhale-01</strain>
    </source>
</reference>
<feature type="non-terminal residue" evidence="2">
    <location>
        <position position="1"/>
    </location>
</feature>
<dbReference type="Proteomes" id="UP000437017">
    <property type="component" value="Unassembled WGS sequence"/>
</dbReference>
<dbReference type="Gene3D" id="3.30.420.40">
    <property type="match status" value="2"/>
</dbReference>
<organism evidence="2 3">
    <name type="scientific">Balaenoptera physalus</name>
    <name type="common">Fin whale</name>
    <name type="synonym">Balaena physalus</name>
    <dbReference type="NCBI Taxonomy" id="9770"/>
    <lineage>
        <taxon>Eukaryota</taxon>
        <taxon>Metazoa</taxon>
        <taxon>Chordata</taxon>
        <taxon>Craniata</taxon>
        <taxon>Vertebrata</taxon>
        <taxon>Euteleostomi</taxon>
        <taxon>Mammalia</taxon>
        <taxon>Eutheria</taxon>
        <taxon>Laurasiatheria</taxon>
        <taxon>Artiodactyla</taxon>
        <taxon>Whippomorpha</taxon>
        <taxon>Cetacea</taxon>
        <taxon>Mysticeti</taxon>
        <taxon>Balaenopteridae</taxon>
        <taxon>Balaenoptera</taxon>
    </lineage>
</organism>
<proteinExistence type="predicted"/>
<evidence type="ECO:0000313" key="2">
    <source>
        <dbReference type="EMBL" id="KAB0389438.1"/>
    </source>
</evidence>
<dbReference type="InterPro" id="IPR043129">
    <property type="entry name" value="ATPase_NBD"/>
</dbReference>
<sequence>LSMDDDISTSMVDSGSSMCRANLSEDHGPEAIFPSIMGNHSMTHHSRVHGQLGSAVIYASGLCHRHLMESSNEITHTVPIYEGYAFPHTILAFPHGQAGNCARHQGKLCYFALNLERRWSLQPPAPPWRRAVCLEGQVTTIGNNVTLMSTTCDIFSNTVLSGGTTVYPGFTNRTEEIPTLTPSTMKTEVIALLSALPGLVVPSWAHYPPSSRCGSASRSSMSLATPLPTKNAS</sequence>
<evidence type="ECO:0000256" key="1">
    <source>
        <dbReference type="SAM" id="MobiDB-lite"/>
    </source>
</evidence>
<keyword evidence="3" id="KW-1185">Reference proteome</keyword>
<comment type="caution">
    <text evidence="2">The sequence shown here is derived from an EMBL/GenBank/DDBJ whole genome shotgun (WGS) entry which is preliminary data.</text>
</comment>
<dbReference type="OrthoDB" id="5132116at2759"/>
<accession>A0A643BNY8</accession>
<name>A0A643BNY8_BALPH</name>
<protein>
    <submittedName>
        <fullName evidence="2">Uncharacterized protein</fullName>
    </submittedName>
</protein>
<gene>
    <name evidence="2" type="ORF">E2I00_008574</name>
</gene>
<feature type="non-terminal residue" evidence="2">
    <location>
        <position position="233"/>
    </location>
</feature>